<keyword evidence="3" id="KW-1185">Reference proteome</keyword>
<comment type="caution">
    <text evidence="2">The sequence shown here is derived from an EMBL/GenBank/DDBJ whole genome shotgun (WGS) entry which is preliminary data.</text>
</comment>
<evidence type="ECO:0000256" key="1">
    <source>
        <dbReference type="SAM" id="SignalP"/>
    </source>
</evidence>
<dbReference type="SUPFAM" id="SSF49899">
    <property type="entry name" value="Concanavalin A-like lectins/glucanases"/>
    <property type="match status" value="1"/>
</dbReference>
<dbReference type="Proteomes" id="UP000318733">
    <property type="component" value="Unassembled WGS sequence"/>
</dbReference>
<dbReference type="OrthoDB" id="9814380at2"/>
<keyword evidence="1" id="KW-0732">Signal</keyword>
<dbReference type="GO" id="GO:0005975">
    <property type="term" value="P:carbohydrate metabolic process"/>
    <property type="evidence" value="ECO:0007669"/>
    <property type="project" value="UniProtKB-ARBA"/>
</dbReference>
<dbReference type="PROSITE" id="PS51257">
    <property type="entry name" value="PROKAR_LIPOPROTEIN"/>
    <property type="match status" value="1"/>
</dbReference>
<reference evidence="2 3" key="1">
    <citation type="submission" date="2019-07" db="EMBL/GenBank/DDBJ databases">
        <authorList>
            <person name="Huq M.A."/>
        </authorList>
    </citation>
    <scope>NUCLEOTIDE SEQUENCE [LARGE SCALE GENOMIC DNA]</scope>
    <source>
        <strain evidence="2 3">MAH-19</strain>
    </source>
</reference>
<dbReference type="Pfam" id="PF13385">
    <property type="entry name" value="Laminin_G_3"/>
    <property type="match status" value="1"/>
</dbReference>
<organism evidence="2 3">
    <name type="scientific">Mucilaginibacter corticis</name>
    <dbReference type="NCBI Taxonomy" id="2597670"/>
    <lineage>
        <taxon>Bacteria</taxon>
        <taxon>Pseudomonadati</taxon>
        <taxon>Bacteroidota</taxon>
        <taxon>Sphingobacteriia</taxon>
        <taxon>Sphingobacteriales</taxon>
        <taxon>Sphingobacteriaceae</taxon>
        <taxon>Mucilaginibacter</taxon>
    </lineage>
</organism>
<dbReference type="AlphaFoldDB" id="A0A556MGU5"/>
<proteinExistence type="predicted"/>
<accession>A0A556MGU5</accession>
<evidence type="ECO:0000313" key="3">
    <source>
        <dbReference type="Proteomes" id="UP000318733"/>
    </source>
</evidence>
<dbReference type="Gene3D" id="1.20.1270.90">
    <property type="entry name" value="AF1782-like"/>
    <property type="match status" value="1"/>
</dbReference>
<sequence length="352" mass="38265">MNMKRLTKLIKAVMLLTAVIILTQSCKKNEDSRNTNSDKAKLSLQIDSANTLYNSATEGKQAGDYATGSKATLKQAIDLATQVKTGAFTQQEVNNANANLIRAEIAFKNKLILEVSPENLVAYWKFDGDVTDASGNGHNGALKTNYIGATAAAATDGGTVPILTTDRYGAANKAYAFDKGAYVEIPYNNSLYPSSFSISVWVKPTVASNGNYIFSVDHYFGYKFQLQGNNFPFLTVSTDAGIHDVDDNPGAVQLNTWSQLIVTFTPGTIVFYINGKLVKSVTTTGNLIAPKTIVNVCIGNELPKTAYNFSDTSNPNYFYGASYFQGSLDDIRLYNKVLSDAEVNSLYVMEQP</sequence>
<gene>
    <name evidence="2" type="ORF">FO440_15385</name>
</gene>
<evidence type="ECO:0000313" key="2">
    <source>
        <dbReference type="EMBL" id="TSJ39146.1"/>
    </source>
</evidence>
<feature type="signal peptide" evidence="1">
    <location>
        <begin position="1"/>
        <end position="27"/>
    </location>
</feature>
<dbReference type="Gene3D" id="2.60.120.200">
    <property type="match status" value="1"/>
</dbReference>
<feature type="chain" id="PRO_5022011343" evidence="1">
    <location>
        <begin position="28"/>
        <end position="352"/>
    </location>
</feature>
<dbReference type="InterPro" id="IPR013320">
    <property type="entry name" value="ConA-like_dom_sf"/>
</dbReference>
<dbReference type="EMBL" id="VLPK01000003">
    <property type="protein sequence ID" value="TSJ39146.1"/>
    <property type="molecule type" value="Genomic_DNA"/>
</dbReference>
<name>A0A556MGU5_9SPHI</name>
<dbReference type="GO" id="GO:0004553">
    <property type="term" value="F:hydrolase activity, hydrolyzing O-glycosyl compounds"/>
    <property type="evidence" value="ECO:0007669"/>
    <property type="project" value="UniProtKB-ARBA"/>
</dbReference>
<protein>
    <submittedName>
        <fullName evidence="2">LamG domain-containing protein</fullName>
    </submittedName>
</protein>